<sequence length="99" mass="10524">GHIELTFADTRLLGAARDLIGGGTADPEALTLQVPGDGSVSAVRDLLNRLEERSIDVAEMSVHTPDLDDVFLTLTGQNKTHDNAQSNGQSNGRLQGTNR</sequence>
<reference evidence="3" key="1">
    <citation type="journal article" date="2019" name="Int. J. Syst. Evol. Microbiol.">
        <title>The Global Catalogue of Microorganisms (GCM) 10K type strain sequencing project: providing services to taxonomists for standard genome sequencing and annotation.</title>
        <authorList>
            <consortium name="The Broad Institute Genomics Platform"/>
            <consortium name="The Broad Institute Genome Sequencing Center for Infectious Disease"/>
            <person name="Wu L."/>
            <person name="Ma J."/>
        </authorList>
    </citation>
    <scope>NUCLEOTIDE SEQUENCE [LARGE SCALE GENOMIC DNA]</scope>
    <source>
        <strain evidence="3">JCM 31696</strain>
    </source>
</reference>
<feature type="region of interest" description="Disordered" evidence="1">
    <location>
        <begin position="74"/>
        <end position="99"/>
    </location>
</feature>
<feature type="non-terminal residue" evidence="2">
    <location>
        <position position="1"/>
    </location>
</feature>
<evidence type="ECO:0000256" key="1">
    <source>
        <dbReference type="SAM" id="MobiDB-lite"/>
    </source>
</evidence>
<name>A0ABW3CDH9_9ACTN</name>
<dbReference type="EMBL" id="JBHTIR010000748">
    <property type="protein sequence ID" value="MFD0851748.1"/>
    <property type="molecule type" value="Genomic_DNA"/>
</dbReference>
<accession>A0ABW3CDH9</accession>
<dbReference type="Proteomes" id="UP001597083">
    <property type="component" value="Unassembled WGS sequence"/>
</dbReference>
<proteinExistence type="predicted"/>
<evidence type="ECO:0008006" key="4">
    <source>
        <dbReference type="Google" id="ProtNLM"/>
    </source>
</evidence>
<evidence type="ECO:0000313" key="2">
    <source>
        <dbReference type="EMBL" id="MFD0851748.1"/>
    </source>
</evidence>
<organism evidence="2 3">
    <name type="scientific">Actinomadura adrarensis</name>
    <dbReference type="NCBI Taxonomy" id="1819600"/>
    <lineage>
        <taxon>Bacteria</taxon>
        <taxon>Bacillati</taxon>
        <taxon>Actinomycetota</taxon>
        <taxon>Actinomycetes</taxon>
        <taxon>Streptosporangiales</taxon>
        <taxon>Thermomonosporaceae</taxon>
        <taxon>Actinomadura</taxon>
    </lineage>
</organism>
<comment type="caution">
    <text evidence="2">The sequence shown here is derived from an EMBL/GenBank/DDBJ whole genome shotgun (WGS) entry which is preliminary data.</text>
</comment>
<evidence type="ECO:0000313" key="3">
    <source>
        <dbReference type="Proteomes" id="UP001597083"/>
    </source>
</evidence>
<gene>
    <name evidence="2" type="ORF">ACFQ07_05930</name>
</gene>
<keyword evidence="3" id="KW-1185">Reference proteome</keyword>
<protein>
    <recommendedName>
        <fullName evidence="4">DUF4162 domain-containing protein</fullName>
    </recommendedName>
</protein>